<sequence>MQRSIRHTTGLKRWSSAPRIADVSGLGKDRIGLRLCHTANRAEGRMALFALVSKFNFTRAAEAQILAQR</sequence>
<dbReference type="Proteomes" id="UP000015530">
    <property type="component" value="Unassembled WGS sequence"/>
</dbReference>
<evidence type="ECO:0000313" key="1">
    <source>
        <dbReference type="EMBL" id="EQB51408.1"/>
    </source>
</evidence>
<name>T0KEL3_COLGC</name>
<comment type="caution">
    <text evidence="1">The sequence shown here is derived from an EMBL/GenBank/DDBJ whole genome shotgun (WGS) entry which is preliminary data.</text>
</comment>
<dbReference type="HOGENOM" id="CLU_2775781_0_0_1"/>
<reference evidence="2" key="1">
    <citation type="journal article" date="2013" name="Mol. Plant Microbe Interact.">
        <title>Global aspects of pacC regulation of pathogenicity genes in Colletotrichum gloeosporioides as revealed by transcriptome analysis.</title>
        <authorList>
            <person name="Alkan N."/>
            <person name="Meng X."/>
            <person name="Friedlander G."/>
            <person name="Reuveni E."/>
            <person name="Sukno S."/>
            <person name="Sherman A."/>
            <person name="Thon M."/>
            <person name="Fluhr R."/>
            <person name="Prusky D."/>
        </authorList>
    </citation>
    <scope>NUCLEOTIDE SEQUENCE [LARGE SCALE GENOMIC DNA]</scope>
    <source>
        <strain evidence="2">Cg-14</strain>
    </source>
</reference>
<evidence type="ECO:0000313" key="2">
    <source>
        <dbReference type="Proteomes" id="UP000015530"/>
    </source>
</evidence>
<gene>
    <name evidence="1" type="ORF">CGLO_09054</name>
</gene>
<dbReference type="AlphaFoldDB" id="T0KEL3"/>
<organism evidence="1 2">
    <name type="scientific">Colletotrichum gloeosporioides (strain Cg-14)</name>
    <name type="common">Anthracnose fungus</name>
    <name type="synonym">Glomerella cingulata</name>
    <dbReference type="NCBI Taxonomy" id="1237896"/>
    <lineage>
        <taxon>Eukaryota</taxon>
        <taxon>Fungi</taxon>
        <taxon>Dikarya</taxon>
        <taxon>Ascomycota</taxon>
        <taxon>Pezizomycotina</taxon>
        <taxon>Sordariomycetes</taxon>
        <taxon>Hypocreomycetidae</taxon>
        <taxon>Glomerellales</taxon>
        <taxon>Glomerellaceae</taxon>
        <taxon>Colletotrichum</taxon>
        <taxon>Colletotrichum gloeosporioides species complex</taxon>
    </lineage>
</organism>
<dbReference type="EMBL" id="AMYD01001835">
    <property type="protein sequence ID" value="EQB51408.1"/>
    <property type="molecule type" value="Genomic_DNA"/>
</dbReference>
<proteinExistence type="predicted"/>
<accession>T0KEL3</accession>
<protein>
    <submittedName>
        <fullName evidence="1">Uncharacterized protein</fullName>
    </submittedName>
</protein>